<evidence type="ECO:0000313" key="2">
    <source>
        <dbReference type="EMBL" id="ABT15139.1"/>
    </source>
</evidence>
<reference evidence="2 3" key="1">
    <citation type="journal article" date="2007" name="Virology">
        <title>Sequence and annotation of the 369-kb NY-2A and the 345-kb AR158 viruses that infect Chlorella NC64A.</title>
        <authorList>
            <person name="Fitzgerald L.A."/>
            <person name="Graves M.V."/>
            <person name="Li X."/>
            <person name="Feldblyum T."/>
            <person name="Nierman W.C."/>
            <person name="Van Etten J.L."/>
        </authorList>
    </citation>
    <scope>NUCLEOTIDE SEQUENCE [LARGE SCALE GENOMIC DNA]</scope>
    <source>
        <strain evidence="2 3">NY-2A</strain>
    </source>
</reference>
<keyword evidence="3" id="KW-1185">Reference proteome</keyword>
<proteinExistence type="predicted"/>
<evidence type="ECO:0000256" key="1">
    <source>
        <dbReference type="SAM" id="MobiDB-lite"/>
    </source>
</evidence>
<name>A7IXR5_PBCVN</name>
<organism evidence="2 3">
    <name type="scientific">Paramecium bursaria Chlorella virus NY2A</name>
    <name type="common">PBCV-NY2A</name>
    <dbReference type="NCBI Taxonomy" id="46021"/>
    <lineage>
        <taxon>Viruses</taxon>
        <taxon>Varidnaviria</taxon>
        <taxon>Bamfordvirae</taxon>
        <taxon>Nucleocytoviricota</taxon>
        <taxon>Megaviricetes</taxon>
        <taxon>Algavirales</taxon>
        <taxon>Phycodnaviridae</taxon>
        <taxon>Chlorovirus</taxon>
        <taxon>Chlorovirus americanus</taxon>
    </lineage>
</organism>
<organismHost>
    <name type="scientific">Chlorella</name>
    <dbReference type="NCBI Taxonomy" id="3071"/>
</organismHost>
<dbReference type="GeneID" id="5659258"/>
<feature type="compositionally biased region" description="Polar residues" evidence="1">
    <location>
        <begin position="62"/>
        <end position="78"/>
    </location>
</feature>
<protein>
    <submittedName>
        <fullName evidence="2">Uncharacterized protein b740R</fullName>
    </submittedName>
</protein>
<accession>A7IXR5</accession>
<gene>
    <name evidence="2" type="primary">b740R</name>
    <name evidence="2" type="ORF">NY2A_b740R</name>
</gene>
<dbReference type="EMBL" id="DQ491002">
    <property type="protein sequence ID" value="ABT15139.1"/>
    <property type="molecule type" value="Genomic_DNA"/>
</dbReference>
<dbReference type="KEGG" id="vg:5659258"/>
<dbReference type="RefSeq" id="YP_001497936.1">
    <property type="nucleotide sequence ID" value="NC_009898.1"/>
</dbReference>
<evidence type="ECO:0000313" key="3">
    <source>
        <dbReference type="Proteomes" id="UP000202419"/>
    </source>
</evidence>
<feature type="region of interest" description="Disordered" evidence="1">
    <location>
        <begin position="53"/>
        <end position="78"/>
    </location>
</feature>
<sequence length="78" mass="9197">MFLQHFVSDFLLVVHSSVDDERSTIREFHELRNPLRHDVLRNDYQRMVELVNGDGDHRQNRLTETGIKTQKSTGSSMR</sequence>
<dbReference type="Proteomes" id="UP000202419">
    <property type="component" value="Segment"/>
</dbReference>